<sequence length="764" mass="84635" precursor="true">MKTCQRRLPGLFAAAALSLAAASACAAEDFTIRDIRVEGLSRIEPGTVFASLPVRVGDRYNDDRATQSIQALYALGLFSDVRVQTQGDVLVVQVQERPSIANVVIAGTKEFDQDTLKKALKDAGVAEDRPYDKATVDLAEQELKRQYISKSLYGAQVVSTVTPVDRNRVNLTFTVTEGTRAKIDHIEVVGNHAFGTSTLTDLFTLDTGNWMSWFSKSNEYTGAKLNADLEKLRDYYMTRGYLEFRIDSTQVAVSPDKQHIGIVINLTEGARFAVSDVRLEGSYLARDNEFKSRVTIRPGQPYDSATVAETVKAFKDHFGDFGYAFAQVETEPRIDHTTNQVALTLRADPGQRAYVRRIEVEGNDRTRDEVIRREFRQYEASWYDGAKIKLSRDRVDRLGYFTDVSVDTREVPGARDEVDLVVKVKEKPTGSLSVGAGYSSSDKLSLSFGVSQENVFGSGNYLGLTVYTGSTYREYSVTATNPYFTPEGISRTYDVYYRTQHPYDYQSDDDYYRYITQGVGVKFGVPVNEDNTIFFGAGFERVNVKDYSAAGDYIQKQVATFGSSIDTVPLTVGWSRDRRDSALVPTTGSMHSINTKINLVGDARYVRSNYQYQHYEPLSARYTLAFNGQLGWAKGLGNTLPFFSNFYAGGLGTVRGFEQGTLGPRDSHGNAIGGNKMAVANLELQTPFPGAGNDRTLRLYGFVDVGSAYGEDQSMTLGGLRASSGIGVSWISPIGPLRIAYAQPLRKKSTDKTERIQFQIGTSF</sequence>
<dbReference type="HAMAP" id="MF_01430">
    <property type="entry name" value="OM_assembly_BamA"/>
    <property type="match status" value="1"/>
</dbReference>
<dbReference type="PIRSF" id="PIRSF006076">
    <property type="entry name" value="OM_assembly_OMP85"/>
    <property type="match status" value="1"/>
</dbReference>
<comment type="caution">
    <text evidence="11">The sequence shown here is derived from an EMBL/GenBank/DDBJ whole genome shotgun (WGS) entry which is preliminary data.</text>
</comment>
<dbReference type="PANTHER" id="PTHR12815:SF23">
    <property type="entry name" value="OUTER MEMBRANE PROTEIN ASSEMBLY FACTOR BAMA"/>
    <property type="match status" value="1"/>
</dbReference>
<keyword evidence="5 8" id="KW-0677">Repeat</keyword>
<keyword evidence="4 8" id="KW-0732">Signal</keyword>
<evidence type="ECO:0000256" key="4">
    <source>
        <dbReference type="ARBA" id="ARBA00022729"/>
    </source>
</evidence>
<feature type="domain" description="POTRA" evidence="10">
    <location>
        <begin position="181"/>
        <end position="269"/>
    </location>
</feature>
<protein>
    <recommendedName>
        <fullName evidence="8 9">Outer membrane protein assembly factor BamA</fullName>
    </recommendedName>
</protein>
<dbReference type="PROSITE" id="PS51779">
    <property type="entry name" value="POTRA"/>
    <property type="match status" value="4"/>
</dbReference>
<evidence type="ECO:0000256" key="5">
    <source>
        <dbReference type="ARBA" id="ARBA00022737"/>
    </source>
</evidence>
<keyword evidence="2 8" id="KW-1134">Transmembrane beta strand</keyword>
<evidence type="ECO:0000259" key="10">
    <source>
        <dbReference type="PROSITE" id="PS51779"/>
    </source>
</evidence>
<dbReference type="GO" id="GO:0043165">
    <property type="term" value="P:Gram-negative-bacterium-type cell outer membrane assembly"/>
    <property type="evidence" value="ECO:0007669"/>
    <property type="project" value="UniProtKB-UniRule"/>
</dbReference>
<dbReference type="Gene3D" id="2.40.160.50">
    <property type="entry name" value="membrane protein fhac: a member of the omp85/tpsb transporter family"/>
    <property type="match status" value="1"/>
</dbReference>
<keyword evidence="3 8" id="KW-0812">Transmembrane</keyword>
<feature type="chain" id="PRO_5031657765" description="Outer membrane protein assembly factor BamA" evidence="8">
    <location>
        <begin position="27"/>
        <end position="764"/>
    </location>
</feature>
<feature type="signal peptide" evidence="8">
    <location>
        <begin position="1"/>
        <end position="26"/>
    </location>
</feature>
<comment type="subunit">
    <text evidence="8">Part of the Bam complex.</text>
</comment>
<dbReference type="AlphaFoldDB" id="A0A7V8FQ93"/>
<feature type="domain" description="POTRA" evidence="10">
    <location>
        <begin position="98"/>
        <end position="178"/>
    </location>
</feature>
<gene>
    <name evidence="11" type="primary">bamA_2</name>
    <name evidence="8" type="synonym">bamA</name>
    <name evidence="11" type="ORF">GAK30_01247</name>
</gene>
<dbReference type="NCBIfam" id="TIGR03303">
    <property type="entry name" value="OM_YaeT"/>
    <property type="match status" value="1"/>
</dbReference>
<evidence type="ECO:0000256" key="2">
    <source>
        <dbReference type="ARBA" id="ARBA00022452"/>
    </source>
</evidence>
<dbReference type="PROSITE" id="PS51257">
    <property type="entry name" value="PROKAR_LIPOPROTEIN"/>
    <property type="match status" value="1"/>
</dbReference>
<evidence type="ECO:0000313" key="12">
    <source>
        <dbReference type="Proteomes" id="UP000461670"/>
    </source>
</evidence>
<keyword evidence="6 8" id="KW-0472">Membrane</keyword>
<feature type="domain" description="POTRA" evidence="10">
    <location>
        <begin position="353"/>
        <end position="427"/>
    </location>
</feature>
<dbReference type="Pfam" id="PF01103">
    <property type="entry name" value="Omp85"/>
    <property type="match status" value="1"/>
</dbReference>
<dbReference type="Gene3D" id="3.10.20.310">
    <property type="entry name" value="membrane protein fhac"/>
    <property type="match status" value="5"/>
</dbReference>
<name>A0A7V8FQ93_9BURK</name>
<dbReference type="InterPro" id="IPR000184">
    <property type="entry name" value="Bac_surfAg_D15"/>
</dbReference>
<dbReference type="EMBL" id="WNDQ01000013">
    <property type="protein sequence ID" value="KAF1022276.1"/>
    <property type="molecule type" value="Genomic_DNA"/>
</dbReference>
<keyword evidence="7 8" id="KW-0998">Cell outer membrane</keyword>
<evidence type="ECO:0000256" key="7">
    <source>
        <dbReference type="ARBA" id="ARBA00023237"/>
    </source>
</evidence>
<feature type="domain" description="POTRA" evidence="10">
    <location>
        <begin position="30"/>
        <end position="97"/>
    </location>
</feature>
<dbReference type="Proteomes" id="UP000461670">
    <property type="component" value="Unassembled WGS sequence"/>
</dbReference>
<dbReference type="GO" id="GO:0051205">
    <property type="term" value="P:protein insertion into membrane"/>
    <property type="evidence" value="ECO:0007669"/>
    <property type="project" value="UniProtKB-UniRule"/>
</dbReference>
<evidence type="ECO:0000256" key="8">
    <source>
        <dbReference type="HAMAP-Rule" id="MF_01430"/>
    </source>
</evidence>
<reference evidence="12" key="1">
    <citation type="journal article" date="2020" name="MBio">
        <title>Horizontal gene transfer to a defensive symbiont with a reduced genome amongst a multipartite beetle microbiome.</title>
        <authorList>
            <person name="Waterworth S.C."/>
            <person name="Florez L.V."/>
            <person name="Rees E.R."/>
            <person name="Hertweck C."/>
            <person name="Kaltenpoth M."/>
            <person name="Kwan J.C."/>
        </authorList>
    </citation>
    <scope>NUCLEOTIDE SEQUENCE [LARGE SCALE GENOMIC DNA]</scope>
</reference>
<evidence type="ECO:0000256" key="6">
    <source>
        <dbReference type="ARBA" id="ARBA00023136"/>
    </source>
</evidence>
<dbReference type="InterPro" id="IPR039910">
    <property type="entry name" value="D15-like"/>
</dbReference>
<evidence type="ECO:0000313" key="11">
    <source>
        <dbReference type="EMBL" id="KAF1022276.1"/>
    </source>
</evidence>
<evidence type="ECO:0000256" key="9">
    <source>
        <dbReference type="NCBIfam" id="TIGR03303"/>
    </source>
</evidence>
<proteinExistence type="inferred from homology"/>
<comment type="function">
    <text evidence="8">Part of the outer membrane protein assembly complex, which is involved in assembly and insertion of beta-barrel proteins into the outer membrane.</text>
</comment>
<dbReference type="GO" id="GO:0009279">
    <property type="term" value="C:cell outer membrane"/>
    <property type="evidence" value="ECO:0007669"/>
    <property type="project" value="UniProtKB-SubCell"/>
</dbReference>
<evidence type="ECO:0000256" key="3">
    <source>
        <dbReference type="ARBA" id="ARBA00022692"/>
    </source>
</evidence>
<evidence type="ECO:0000256" key="1">
    <source>
        <dbReference type="ARBA" id="ARBA00004370"/>
    </source>
</evidence>
<organism evidence="11 12">
    <name type="scientific">Paracidovorax wautersii</name>
    <dbReference type="NCBI Taxonomy" id="1177982"/>
    <lineage>
        <taxon>Bacteria</taxon>
        <taxon>Pseudomonadati</taxon>
        <taxon>Pseudomonadota</taxon>
        <taxon>Betaproteobacteria</taxon>
        <taxon>Burkholderiales</taxon>
        <taxon>Comamonadaceae</taxon>
        <taxon>Paracidovorax</taxon>
    </lineage>
</organism>
<dbReference type="InterPro" id="IPR034746">
    <property type="entry name" value="POTRA"/>
</dbReference>
<comment type="subcellular location">
    <subcellularLocation>
        <location evidence="8">Cell outer membrane</location>
    </subcellularLocation>
    <subcellularLocation>
        <location evidence="1">Membrane</location>
    </subcellularLocation>
</comment>
<dbReference type="InterPro" id="IPR010827">
    <property type="entry name" value="BamA/TamA_POTRA"/>
</dbReference>
<dbReference type="InterPro" id="IPR023707">
    <property type="entry name" value="OM_assembly_BamA"/>
</dbReference>
<dbReference type="Pfam" id="PF07244">
    <property type="entry name" value="POTRA"/>
    <property type="match status" value="5"/>
</dbReference>
<accession>A0A7V8FQ93</accession>
<dbReference type="PANTHER" id="PTHR12815">
    <property type="entry name" value="SORTING AND ASSEMBLY MACHINERY SAMM50 PROTEIN FAMILY MEMBER"/>
    <property type="match status" value="1"/>
</dbReference>
<comment type="similarity">
    <text evidence="8">Belongs to the BamA family.</text>
</comment>